<dbReference type="EMBL" id="MFLD01000002">
    <property type="protein sequence ID" value="OGG60998.1"/>
    <property type="molecule type" value="Genomic_DNA"/>
</dbReference>
<gene>
    <name evidence="1" type="ORF">A3C86_04595</name>
</gene>
<organism evidence="1 2">
    <name type="scientific">Candidatus Kaiserbacteria bacterium RIFCSPHIGHO2_02_FULL_49_16</name>
    <dbReference type="NCBI Taxonomy" id="1798490"/>
    <lineage>
        <taxon>Bacteria</taxon>
        <taxon>Candidatus Kaiseribacteriota</taxon>
    </lineage>
</organism>
<sequence length="80" mass="9114">MKMERSPVAQLEARIKHLETFLEGYTREVIKFTEFVEEWGRGVDAAIDRPTGGLATFKIPKFNFLDTKPDGSTDRPIEQG</sequence>
<evidence type="ECO:0000313" key="1">
    <source>
        <dbReference type="EMBL" id="OGG60998.1"/>
    </source>
</evidence>
<proteinExistence type="predicted"/>
<reference evidence="1 2" key="1">
    <citation type="journal article" date="2016" name="Nat. Commun.">
        <title>Thousands of microbial genomes shed light on interconnected biogeochemical processes in an aquifer system.</title>
        <authorList>
            <person name="Anantharaman K."/>
            <person name="Brown C.T."/>
            <person name="Hug L.A."/>
            <person name="Sharon I."/>
            <person name="Castelle C.J."/>
            <person name="Probst A.J."/>
            <person name="Thomas B.C."/>
            <person name="Singh A."/>
            <person name="Wilkins M.J."/>
            <person name="Karaoz U."/>
            <person name="Brodie E.L."/>
            <person name="Williams K.H."/>
            <person name="Hubbard S.S."/>
            <person name="Banfield J.F."/>
        </authorList>
    </citation>
    <scope>NUCLEOTIDE SEQUENCE [LARGE SCALE GENOMIC DNA]</scope>
</reference>
<protein>
    <submittedName>
        <fullName evidence="1">Uncharacterized protein</fullName>
    </submittedName>
</protein>
<accession>A0A1F6DHW0</accession>
<comment type="caution">
    <text evidence="1">The sequence shown here is derived from an EMBL/GenBank/DDBJ whole genome shotgun (WGS) entry which is preliminary data.</text>
</comment>
<name>A0A1F6DHW0_9BACT</name>
<evidence type="ECO:0000313" key="2">
    <source>
        <dbReference type="Proteomes" id="UP000178042"/>
    </source>
</evidence>
<dbReference type="Proteomes" id="UP000178042">
    <property type="component" value="Unassembled WGS sequence"/>
</dbReference>
<dbReference type="AlphaFoldDB" id="A0A1F6DHW0"/>